<protein>
    <submittedName>
        <fullName evidence="3">Putative signal peptide protein</fullName>
    </submittedName>
</protein>
<dbReference type="EMBL" id="LAVV01006688">
    <property type="protein sequence ID" value="KNZ58765.1"/>
    <property type="molecule type" value="Genomic_DNA"/>
</dbReference>
<name>A0A0L6VF71_9BASI</name>
<feature type="compositionally biased region" description="Low complexity" evidence="1">
    <location>
        <begin position="132"/>
        <end position="172"/>
    </location>
</feature>
<feature type="signal peptide" evidence="2">
    <location>
        <begin position="1"/>
        <end position="25"/>
    </location>
</feature>
<feature type="compositionally biased region" description="Polar residues" evidence="1">
    <location>
        <begin position="177"/>
        <end position="202"/>
    </location>
</feature>
<dbReference type="Proteomes" id="UP000037035">
    <property type="component" value="Unassembled WGS sequence"/>
</dbReference>
<organism evidence="3 4">
    <name type="scientific">Puccinia sorghi</name>
    <dbReference type="NCBI Taxonomy" id="27349"/>
    <lineage>
        <taxon>Eukaryota</taxon>
        <taxon>Fungi</taxon>
        <taxon>Dikarya</taxon>
        <taxon>Basidiomycota</taxon>
        <taxon>Pucciniomycotina</taxon>
        <taxon>Pucciniomycetes</taxon>
        <taxon>Pucciniales</taxon>
        <taxon>Pucciniaceae</taxon>
        <taxon>Puccinia</taxon>
    </lineage>
</organism>
<evidence type="ECO:0000313" key="3">
    <source>
        <dbReference type="EMBL" id="KNZ58765.1"/>
    </source>
</evidence>
<proteinExistence type="predicted"/>
<evidence type="ECO:0000256" key="1">
    <source>
        <dbReference type="SAM" id="MobiDB-lite"/>
    </source>
</evidence>
<dbReference type="VEuPathDB" id="FungiDB:VP01_1866g4"/>
<feature type="chain" id="PRO_5005568505" evidence="2">
    <location>
        <begin position="26"/>
        <end position="226"/>
    </location>
</feature>
<keyword evidence="4" id="KW-1185">Reference proteome</keyword>
<evidence type="ECO:0000313" key="4">
    <source>
        <dbReference type="Proteomes" id="UP000037035"/>
    </source>
</evidence>
<dbReference type="AlphaFoldDB" id="A0A0L6VF71"/>
<comment type="caution">
    <text evidence="3">The sequence shown here is derived from an EMBL/GenBank/DDBJ whole genome shotgun (WGS) entry which is preliminary data.</text>
</comment>
<gene>
    <name evidence="3" type="ORF">VP01_1866g4</name>
</gene>
<keyword evidence="2" id="KW-0732">Signal</keyword>
<accession>A0A0L6VF71</accession>
<evidence type="ECO:0000256" key="2">
    <source>
        <dbReference type="SAM" id="SignalP"/>
    </source>
</evidence>
<dbReference type="STRING" id="27349.A0A0L6VF71"/>
<reference evidence="3 4" key="1">
    <citation type="submission" date="2015-08" db="EMBL/GenBank/DDBJ databases">
        <title>Next Generation Sequencing and Analysis of the Genome of Puccinia sorghi L Schw, the Causal Agent of Maize Common Rust.</title>
        <authorList>
            <person name="Rochi L."/>
            <person name="Burguener G."/>
            <person name="Darino M."/>
            <person name="Turjanski A."/>
            <person name="Kreff E."/>
            <person name="Dieguez M.J."/>
            <person name="Sacco F."/>
        </authorList>
    </citation>
    <scope>NUCLEOTIDE SEQUENCE [LARGE SCALE GENOMIC DNA]</scope>
    <source>
        <strain evidence="3 4">RO10H11247</strain>
    </source>
</reference>
<feature type="compositionally biased region" description="Low complexity" evidence="1">
    <location>
        <begin position="203"/>
        <end position="217"/>
    </location>
</feature>
<feature type="region of interest" description="Disordered" evidence="1">
    <location>
        <begin position="132"/>
        <end position="226"/>
    </location>
</feature>
<sequence length="226" mass="22754">MSFKDLWVSVSIVAIAMLPINPASGWSLGVGECDFNSQAKAFKLLATCKEAFGITPAPPVGPSTPPSPAPSPQPATSYTGYPYIIVPAIPQQSPSAQYYPYPYTRVLSPIDNSTGAALAAGTIIPSTGFPSPAAAVQPQAPVPAGQVSPPPTQVSAPPSQVSPPQTQAPATAGGATNGVSKPSGINTTTSTSNVPPFLSLSNATTSHAAGKAAGSSGESNFPFSYQ</sequence>
<dbReference type="OrthoDB" id="2507580at2759"/>